<reference evidence="2 3" key="1">
    <citation type="submission" date="2023-07" db="EMBL/GenBank/DDBJ databases">
        <title>Sequencing the genomes of 1000 actinobacteria strains.</title>
        <authorList>
            <person name="Klenk H.-P."/>
        </authorList>
    </citation>
    <scope>NUCLEOTIDE SEQUENCE [LARGE SCALE GENOMIC DNA]</scope>
    <source>
        <strain evidence="2 3">DSM 44709</strain>
    </source>
</reference>
<evidence type="ECO:0000313" key="2">
    <source>
        <dbReference type="EMBL" id="MDQ0364590.1"/>
    </source>
</evidence>
<keyword evidence="3" id="KW-1185">Reference proteome</keyword>
<dbReference type="Proteomes" id="UP001240236">
    <property type="component" value="Unassembled WGS sequence"/>
</dbReference>
<accession>A0AAE4AV74</accession>
<proteinExistence type="predicted"/>
<name>A0AAE4AV74_9ACTN</name>
<feature type="compositionally biased region" description="Basic and acidic residues" evidence="1">
    <location>
        <begin position="144"/>
        <end position="154"/>
    </location>
</feature>
<comment type="caution">
    <text evidence="2">The sequence shown here is derived from an EMBL/GenBank/DDBJ whole genome shotgun (WGS) entry which is preliminary data.</text>
</comment>
<protein>
    <submittedName>
        <fullName evidence="2">Uncharacterized protein</fullName>
    </submittedName>
</protein>
<organism evidence="2 3">
    <name type="scientific">Catenuloplanes indicus</name>
    <dbReference type="NCBI Taxonomy" id="137267"/>
    <lineage>
        <taxon>Bacteria</taxon>
        <taxon>Bacillati</taxon>
        <taxon>Actinomycetota</taxon>
        <taxon>Actinomycetes</taxon>
        <taxon>Micromonosporales</taxon>
        <taxon>Micromonosporaceae</taxon>
        <taxon>Catenuloplanes</taxon>
    </lineage>
</organism>
<evidence type="ECO:0000256" key="1">
    <source>
        <dbReference type="SAM" id="MobiDB-lite"/>
    </source>
</evidence>
<feature type="region of interest" description="Disordered" evidence="1">
    <location>
        <begin position="141"/>
        <end position="171"/>
    </location>
</feature>
<dbReference type="RefSeq" id="WP_307236116.1">
    <property type="nucleotide sequence ID" value="NZ_JAUSUZ010000001.1"/>
</dbReference>
<dbReference type="AlphaFoldDB" id="A0AAE4AV74"/>
<gene>
    <name evidence="2" type="ORF">J2S42_001259</name>
</gene>
<dbReference type="EMBL" id="JAUSUZ010000001">
    <property type="protein sequence ID" value="MDQ0364590.1"/>
    <property type="molecule type" value="Genomic_DNA"/>
</dbReference>
<evidence type="ECO:0000313" key="3">
    <source>
        <dbReference type="Proteomes" id="UP001240236"/>
    </source>
</evidence>
<sequence>MPLPADMQARLSDPDFWRAYFFGDDDLADDEDGGDSGGGAELTAEDGDDVMAVEFPVGGGYALVLDVDVELRMITVEMRSPAHPDTLQLGWDDDAHWHPHVLRWDELDLIARAAAVHDPTLRHPGPVVALASRFVVLAPAEPPTGERTRAEPETAARAADGPPSGAGGDELDAITPLLDAAFGPPPPGADYWPSARGLVHRIDARHDGVRWRRTGTGDWTVEQGEGDGVDFALYSTRGPGGDFPFADWRALLAAAEATLATTALPEPASPAEEAWVEETRTGTPRGTLIAVRFGPSPLRGTHRYALRLSLHVRGRRYSATVAFAEDLDRTLREAGRGQAHITGSSSQPGAGTITEEFDIEVADDLPAGIALIRAVMARHDVAPETRLTRGYQPLD</sequence>